<dbReference type="OrthoDB" id="9800524at2"/>
<protein>
    <submittedName>
        <fullName evidence="9">PilT domain-containing protein</fullName>
    </submittedName>
</protein>
<name>X5DVI2_9CORY</name>
<accession>X5DVI2</accession>
<dbReference type="PANTHER" id="PTHR33653:SF1">
    <property type="entry name" value="RIBONUCLEASE VAPC2"/>
    <property type="match status" value="1"/>
</dbReference>
<proteinExistence type="inferred from homology"/>
<dbReference type="EMBL" id="CP006842">
    <property type="protein sequence ID" value="AHW65294.1"/>
    <property type="molecule type" value="Genomic_DNA"/>
</dbReference>
<dbReference type="PANTHER" id="PTHR33653">
    <property type="entry name" value="RIBONUCLEASE VAPC2"/>
    <property type="match status" value="1"/>
</dbReference>
<sequence>MSVTTEITLVDSNVLLDIFTDDDTWAEWSTTNLSRAFDTGKVVINPIIYSEVSVGFKTVEELDHLLPTDHFHREPLPWEAGFLAGKAFLDYRRRGGKRRSPLPDFYIGAHAAVSGYRLLTRDKGRYTTSFPSLTLIIP</sequence>
<dbReference type="eggNOG" id="COG1487">
    <property type="taxonomic scope" value="Bacteria"/>
</dbReference>
<feature type="domain" description="PIN" evidence="8">
    <location>
        <begin position="9"/>
        <end position="124"/>
    </location>
</feature>
<evidence type="ECO:0000259" key="8">
    <source>
        <dbReference type="Pfam" id="PF01850"/>
    </source>
</evidence>
<evidence type="ECO:0000313" key="10">
    <source>
        <dbReference type="Proteomes" id="UP000023703"/>
    </source>
</evidence>
<evidence type="ECO:0000256" key="1">
    <source>
        <dbReference type="ARBA" id="ARBA00001946"/>
    </source>
</evidence>
<evidence type="ECO:0000313" key="9">
    <source>
        <dbReference type="EMBL" id="AHW65294.1"/>
    </source>
</evidence>
<comment type="similarity">
    <text evidence="7">Belongs to the PINc/VapC protein family.</text>
</comment>
<dbReference type="GO" id="GO:0004518">
    <property type="term" value="F:nuclease activity"/>
    <property type="evidence" value="ECO:0007669"/>
    <property type="project" value="UniProtKB-KW"/>
</dbReference>
<dbReference type="RefSeq" id="WP_038550303.1">
    <property type="nucleotide sequence ID" value="NZ_CP006842.1"/>
</dbReference>
<dbReference type="InterPro" id="IPR050556">
    <property type="entry name" value="Type_II_TA_system_RNase"/>
</dbReference>
<keyword evidence="6" id="KW-0460">Magnesium</keyword>
<keyword evidence="2" id="KW-1277">Toxin-antitoxin system</keyword>
<dbReference type="Pfam" id="PF01850">
    <property type="entry name" value="PIN"/>
    <property type="match status" value="1"/>
</dbReference>
<dbReference type="Gene3D" id="3.40.50.1010">
    <property type="entry name" value="5'-nuclease"/>
    <property type="match status" value="1"/>
</dbReference>
<dbReference type="GO" id="GO:0046872">
    <property type="term" value="F:metal ion binding"/>
    <property type="evidence" value="ECO:0007669"/>
    <property type="project" value="UniProtKB-KW"/>
</dbReference>
<dbReference type="STRING" id="1404245.CGLY_14280"/>
<organism evidence="9 10">
    <name type="scientific">Corynebacterium glyciniphilum AJ 3170</name>
    <dbReference type="NCBI Taxonomy" id="1404245"/>
    <lineage>
        <taxon>Bacteria</taxon>
        <taxon>Bacillati</taxon>
        <taxon>Actinomycetota</taxon>
        <taxon>Actinomycetes</taxon>
        <taxon>Mycobacteriales</taxon>
        <taxon>Corynebacteriaceae</taxon>
        <taxon>Corynebacterium</taxon>
    </lineage>
</organism>
<keyword evidence="3" id="KW-0540">Nuclease</keyword>
<dbReference type="InterPro" id="IPR029060">
    <property type="entry name" value="PIN-like_dom_sf"/>
</dbReference>
<evidence type="ECO:0000256" key="4">
    <source>
        <dbReference type="ARBA" id="ARBA00022723"/>
    </source>
</evidence>
<dbReference type="KEGG" id="cgy:CGLY_14280"/>
<dbReference type="HOGENOM" id="CLU_137728_0_0_11"/>
<keyword evidence="5" id="KW-0378">Hydrolase</keyword>
<keyword evidence="10" id="KW-1185">Reference proteome</keyword>
<evidence type="ECO:0000256" key="6">
    <source>
        <dbReference type="ARBA" id="ARBA00022842"/>
    </source>
</evidence>
<keyword evidence="4" id="KW-0479">Metal-binding</keyword>
<dbReference type="AlphaFoldDB" id="X5DVI2"/>
<reference evidence="9 10" key="1">
    <citation type="journal article" date="2015" name="Int. J. Syst. Evol. Microbiol.">
        <title>Revisiting Corynebacterium glyciniphilum (ex Kubota et al., 1972) sp. nov., nom. rev., isolated from putrefied banana.</title>
        <authorList>
            <person name="Al-Dilaimi A."/>
            <person name="Bednarz H."/>
            <person name="Lomker A."/>
            <person name="Niehaus K."/>
            <person name="Kalinowski J."/>
            <person name="Ruckert C."/>
        </authorList>
    </citation>
    <scope>NUCLEOTIDE SEQUENCE [LARGE SCALE GENOMIC DNA]</scope>
    <source>
        <strain evidence="9">AJ 3170</strain>
    </source>
</reference>
<gene>
    <name evidence="9" type="ORF">CGLY_14280</name>
</gene>
<evidence type="ECO:0000256" key="5">
    <source>
        <dbReference type="ARBA" id="ARBA00022801"/>
    </source>
</evidence>
<evidence type="ECO:0000256" key="3">
    <source>
        <dbReference type="ARBA" id="ARBA00022722"/>
    </source>
</evidence>
<dbReference type="SUPFAM" id="SSF88723">
    <property type="entry name" value="PIN domain-like"/>
    <property type="match status" value="1"/>
</dbReference>
<dbReference type="InterPro" id="IPR002716">
    <property type="entry name" value="PIN_dom"/>
</dbReference>
<evidence type="ECO:0000256" key="7">
    <source>
        <dbReference type="ARBA" id="ARBA00038093"/>
    </source>
</evidence>
<comment type="cofactor">
    <cofactor evidence="1">
        <name>Mg(2+)</name>
        <dbReference type="ChEBI" id="CHEBI:18420"/>
    </cofactor>
</comment>
<evidence type="ECO:0000256" key="2">
    <source>
        <dbReference type="ARBA" id="ARBA00022649"/>
    </source>
</evidence>
<dbReference type="GO" id="GO:0016787">
    <property type="term" value="F:hydrolase activity"/>
    <property type="evidence" value="ECO:0007669"/>
    <property type="project" value="UniProtKB-KW"/>
</dbReference>
<dbReference type="Proteomes" id="UP000023703">
    <property type="component" value="Chromosome"/>
</dbReference>